<dbReference type="Pfam" id="PF00076">
    <property type="entry name" value="RRM_1"/>
    <property type="match status" value="1"/>
</dbReference>
<evidence type="ECO:0000256" key="2">
    <source>
        <dbReference type="ARBA" id="ARBA00022884"/>
    </source>
</evidence>
<keyword evidence="6" id="KW-1185">Reference proteome</keyword>
<dbReference type="SMART" id="SM00360">
    <property type="entry name" value="RRM"/>
    <property type="match status" value="1"/>
</dbReference>
<evidence type="ECO:0000256" key="1">
    <source>
        <dbReference type="ARBA" id="ARBA00022737"/>
    </source>
</evidence>
<dbReference type="AlphaFoldDB" id="A0A5J5EBU1"/>
<feature type="domain" description="RRM" evidence="4">
    <location>
        <begin position="65"/>
        <end position="142"/>
    </location>
</feature>
<dbReference type="CDD" id="cd00590">
    <property type="entry name" value="RRM_SF"/>
    <property type="match status" value="1"/>
</dbReference>
<dbReference type="InParanoid" id="A0A5J5EBU1"/>
<dbReference type="GO" id="GO:0003723">
    <property type="term" value="F:RNA binding"/>
    <property type="evidence" value="ECO:0007669"/>
    <property type="project" value="UniProtKB-UniRule"/>
</dbReference>
<comment type="caution">
    <text evidence="5">The sequence shown here is derived from an EMBL/GenBank/DDBJ whole genome shotgun (WGS) entry which is preliminary data.</text>
</comment>
<dbReference type="SUPFAM" id="SSF54928">
    <property type="entry name" value="RNA-binding domain, RBD"/>
    <property type="match status" value="1"/>
</dbReference>
<evidence type="ECO:0000259" key="4">
    <source>
        <dbReference type="PROSITE" id="PS50102"/>
    </source>
</evidence>
<keyword evidence="2 3" id="KW-0694">RNA-binding</keyword>
<organism evidence="5 6">
    <name type="scientific">Sphaerosporella brunnea</name>
    <dbReference type="NCBI Taxonomy" id="1250544"/>
    <lineage>
        <taxon>Eukaryota</taxon>
        <taxon>Fungi</taxon>
        <taxon>Dikarya</taxon>
        <taxon>Ascomycota</taxon>
        <taxon>Pezizomycotina</taxon>
        <taxon>Pezizomycetes</taxon>
        <taxon>Pezizales</taxon>
        <taxon>Pyronemataceae</taxon>
        <taxon>Sphaerosporella</taxon>
    </lineage>
</organism>
<proteinExistence type="predicted"/>
<dbReference type="EMBL" id="VXIS01000626">
    <property type="protein sequence ID" value="KAA8892710.1"/>
    <property type="molecule type" value="Genomic_DNA"/>
</dbReference>
<reference evidence="5 6" key="1">
    <citation type="submission" date="2019-09" db="EMBL/GenBank/DDBJ databases">
        <title>Draft genome of the ectomycorrhizal ascomycete Sphaerosporella brunnea.</title>
        <authorList>
            <consortium name="DOE Joint Genome Institute"/>
            <person name="Benucci G.M."/>
            <person name="Marozzi G."/>
            <person name="Antonielli L."/>
            <person name="Sanchez S."/>
            <person name="Marco P."/>
            <person name="Wang X."/>
            <person name="Falini L.B."/>
            <person name="Barry K."/>
            <person name="Haridas S."/>
            <person name="Lipzen A."/>
            <person name="Labutti K."/>
            <person name="Grigoriev I.V."/>
            <person name="Murat C."/>
            <person name="Martin F."/>
            <person name="Albertini E."/>
            <person name="Donnini D."/>
            <person name="Bonito G."/>
        </authorList>
    </citation>
    <scope>NUCLEOTIDE SEQUENCE [LARGE SCALE GENOMIC DNA]</scope>
    <source>
        <strain evidence="5 6">Sb_GMNB300</strain>
    </source>
</reference>
<dbReference type="InterPro" id="IPR035979">
    <property type="entry name" value="RBD_domain_sf"/>
</dbReference>
<dbReference type="InterPro" id="IPR012677">
    <property type="entry name" value="Nucleotide-bd_a/b_plait_sf"/>
</dbReference>
<dbReference type="Proteomes" id="UP000326924">
    <property type="component" value="Unassembled WGS sequence"/>
</dbReference>
<dbReference type="PROSITE" id="PS50102">
    <property type="entry name" value="RRM"/>
    <property type="match status" value="1"/>
</dbReference>
<dbReference type="OrthoDB" id="1049195at2759"/>
<dbReference type="InterPro" id="IPR000504">
    <property type="entry name" value="RRM_dom"/>
</dbReference>
<dbReference type="Gene3D" id="3.30.70.330">
    <property type="match status" value="1"/>
</dbReference>
<evidence type="ECO:0000313" key="6">
    <source>
        <dbReference type="Proteomes" id="UP000326924"/>
    </source>
</evidence>
<dbReference type="PANTHER" id="PTHR23236:SF119">
    <property type="entry name" value="NUCLEAR RNA-BINDING PROTEIN SART-3"/>
    <property type="match status" value="1"/>
</dbReference>
<protein>
    <recommendedName>
        <fullName evidence="4">RRM domain-containing protein</fullName>
    </recommendedName>
</protein>
<accession>A0A5J5EBU1</accession>
<gene>
    <name evidence="5" type="ORF">FN846DRAFT_982381</name>
</gene>
<sequence>MYSSSSSGGYLDEAYFNNGPAAAGIPVLIDHSQAFIAPTPHIVVPVSGGGLPINLTSGAVVTEPRGIHIRNLPYDVTAEELRAHIRDAGTIVQCDVPQGSNRKGKGYATVLFKTQEEADRCLELFNASVLKGREIFMRRDKFATRKQSV</sequence>
<evidence type="ECO:0000256" key="3">
    <source>
        <dbReference type="PROSITE-ProRule" id="PRU00176"/>
    </source>
</evidence>
<keyword evidence="1" id="KW-0677">Repeat</keyword>
<evidence type="ECO:0000313" key="5">
    <source>
        <dbReference type="EMBL" id="KAA8892710.1"/>
    </source>
</evidence>
<name>A0A5J5EBU1_9PEZI</name>
<dbReference type="PANTHER" id="PTHR23236">
    <property type="entry name" value="EUKARYOTIC TRANSLATION INITIATION FACTOR 4B/4H"/>
    <property type="match status" value="1"/>
</dbReference>